<proteinExistence type="predicted"/>
<dbReference type="AlphaFoldDB" id="A0A371G304"/>
<evidence type="ECO:0000313" key="2">
    <source>
        <dbReference type="Proteomes" id="UP000257109"/>
    </source>
</evidence>
<comment type="caution">
    <text evidence="1">The sequence shown here is derived from an EMBL/GenBank/DDBJ whole genome shotgun (WGS) entry which is preliminary data.</text>
</comment>
<feature type="non-terminal residue" evidence="1">
    <location>
        <position position="1"/>
    </location>
</feature>
<accession>A0A371G304</accession>
<protein>
    <submittedName>
        <fullName evidence="1">Uncharacterized protein</fullName>
    </submittedName>
</protein>
<dbReference type="Proteomes" id="UP000257109">
    <property type="component" value="Unassembled WGS sequence"/>
</dbReference>
<gene>
    <name evidence="1" type="ORF">CR513_33968</name>
</gene>
<organism evidence="1 2">
    <name type="scientific">Mucuna pruriens</name>
    <name type="common">Velvet bean</name>
    <name type="synonym">Dolichos pruriens</name>
    <dbReference type="NCBI Taxonomy" id="157652"/>
    <lineage>
        <taxon>Eukaryota</taxon>
        <taxon>Viridiplantae</taxon>
        <taxon>Streptophyta</taxon>
        <taxon>Embryophyta</taxon>
        <taxon>Tracheophyta</taxon>
        <taxon>Spermatophyta</taxon>
        <taxon>Magnoliopsida</taxon>
        <taxon>eudicotyledons</taxon>
        <taxon>Gunneridae</taxon>
        <taxon>Pentapetalae</taxon>
        <taxon>rosids</taxon>
        <taxon>fabids</taxon>
        <taxon>Fabales</taxon>
        <taxon>Fabaceae</taxon>
        <taxon>Papilionoideae</taxon>
        <taxon>50 kb inversion clade</taxon>
        <taxon>NPAAA clade</taxon>
        <taxon>indigoferoid/millettioid clade</taxon>
        <taxon>Phaseoleae</taxon>
        <taxon>Mucuna</taxon>
    </lineage>
</organism>
<keyword evidence="2" id="KW-1185">Reference proteome</keyword>
<sequence>VIKFHFNGNFLKDSNNYFVVLISKVFFPYKNDEFKPKHTIGSIRASSRWILITNKIVKNDKKKIRKLFTVTFENAYHNSN</sequence>
<feature type="non-terminal residue" evidence="1">
    <location>
        <position position="80"/>
    </location>
</feature>
<reference evidence="1" key="1">
    <citation type="submission" date="2018-05" db="EMBL/GenBank/DDBJ databases">
        <title>Draft genome of Mucuna pruriens seed.</title>
        <authorList>
            <person name="Nnadi N.E."/>
            <person name="Vos R."/>
            <person name="Hasami M.H."/>
            <person name="Devisetty U.K."/>
            <person name="Aguiy J.C."/>
        </authorList>
    </citation>
    <scope>NUCLEOTIDE SEQUENCE [LARGE SCALE GENOMIC DNA]</scope>
    <source>
        <strain evidence="1">JCA_2017</strain>
    </source>
</reference>
<evidence type="ECO:0000313" key="1">
    <source>
        <dbReference type="EMBL" id="RDX84918.1"/>
    </source>
</evidence>
<dbReference type="EMBL" id="QJKJ01006910">
    <property type="protein sequence ID" value="RDX84918.1"/>
    <property type="molecule type" value="Genomic_DNA"/>
</dbReference>
<name>A0A371G304_MUCPR</name>